<dbReference type="Proteomes" id="UP000236370">
    <property type="component" value="Unassembled WGS sequence"/>
</dbReference>
<organism evidence="3 4">
    <name type="scientific">Pan troglodytes</name>
    <name type="common">Chimpanzee</name>
    <dbReference type="NCBI Taxonomy" id="9598"/>
    <lineage>
        <taxon>Eukaryota</taxon>
        <taxon>Metazoa</taxon>
        <taxon>Chordata</taxon>
        <taxon>Craniata</taxon>
        <taxon>Vertebrata</taxon>
        <taxon>Euteleostomi</taxon>
        <taxon>Mammalia</taxon>
        <taxon>Eutheria</taxon>
        <taxon>Euarchontoglires</taxon>
        <taxon>Primates</taxon>
        <taxon>Haplorrhini</taxon>
        <taxon>Catarrhini</taxon>
        <taxon>Hominidae</taxon>
        <taxon>Pan</taxon>
    </lineage>
</organism>
<dbReference type="PANTHER" id="PTHR18866">
    <property type="entry name" value="CARBOXYLASE:PYRUVATE/ACETYL-COA/PROPIONYL-COA CARBOXYLASE"/>
    <property type="match status" value="1"/>
</dbReference>
<dbReference type="Gene3D" id="2.40.50.100">
    <property type="match status" value="1"/>
</dbReference>
<dbReference type="CDD" id="cd06850">
    <property type="entry name" value="biotinyl_domain"/>
    <property type="match status" value="1"/>
</dbReference>
<evidence type="ECO:0000313" key="4">
    <source>
        <dbReference type="Proteomes" id="UP000236370"/>
    </source>
</evidence>
<feature type="domain" description="Lipoyl-binding" evidence="2">
    <location>
        <begin position="20"/>
        <end position="111"/>
    </location>
</feature>
<dbReference type="EMBL" id="NBAG03000264">
    <property type="protein sequence ID" value="PNI56127.1"/>
    <property type="molecule type" value="Genomic_DNA"/>
</dbReference>
<evidence type="ECO:0000313" key="3">
    <source>
        <dbReference type="EMBL" id="PNI56127.1"/>
    </source>
</evidence>
<keyword evidence="1" id="KW-0092">Biotin</keyword>
<accession>A0A2J8M9D8</accession>
<feature type="non-terminal residue" evidence="3">
    <location>
        <position position="1"/>
    </location>
</feature>
<name>A0A2J8M9D8_PANTR</name>
<dbReference type="SUPFAM" id="SSF51230">
    <property type="entry name" value="Single hybrid motif"/>
    <property type="match status" value="1"/>
</dbReference>
<gene>
    <name evidence="3" type="ORF">CK820_G0022564</name>
</gene>
<dbReference type="InterPro" id="IPR001882">
    <property type="entry name" value="Biotin_BS"/>
</dbReference>
<protein>
    <submittedName>
        <fullName evidence="3">PCCA isoform 16</fullName>
    </submittedName>
</protein>
<dbReference type="SMR" id="A0A2J8M9D8"/>
<dbReference type="PROSITE" id="PS00188">
    <property type="entry name" value="BIOTIN"/>
    <property type="match status" value="1"/>
</dbReference>
<reference evidence="3 4" key="1">
    <citation type="submission" date="2017-12" db="EMBL/GenBank/DDBJ databases">
        <title>High-resolution comparative analysis of great ape genomes.</title>
        <authorList>
            <person name="Pollen A."/>
            <person name="Hastie A."/>
            <person name="Hormozdiari F."/>
            <person name="Dougherty M."/>
            <person name="Liu R."/>
            <person name="Chaisson M."/>
            <person name="Hoppe E."/>
            <person name="Hill C."/>
            <person name="Pang A."/>
            <person name="Hillier L."/>
            <person name="Baker C."/>
            <person name="Armstrong J."/>
            <person name="Shendure J."/>
            <person name="Paten B."/>
            <person name="Wilson R."/>
            <person name="Chao H."/>
            <person name="Schneider V."/>
            <person name="Ventura M."/>
            <person name="Kronenberg Z."/>
            <person name="Murali S."/>
            <person name="Gordon D."/>
            <person name="Cantsilieris S."/>
            <person name="Munson K."/>
            <person name="Nelson B."/>
            <person name="Raja A."/>
            <person name="Underwood J."/>
            <person name="Diekhans M."/>
            <person name="Fiddes I."/>
            <person name="Haussler D."/>
            <person name="Eichler E."/>
        </authorList>
    </citation>
    <scope>NUCLEOTIDE SEQUENCE [LARGE SCALE GENOMIC DNA]</scope>
    <source>
        <strain evidence="3">Yerkes chimp pedigree #C0471</strain>
    </source>
</reference>
<dbReference type="PROSITE" id="PS50968">
    <property type="entry name" value="BIOTINYL_LIPOYL"/>
    <property type="match status" value="1"/>
</dbReference>
<dbReference type="PANTHER" id="PTHR18866:SF33">
    <property type="entry name" value="METHYLCROTONOYL-COA CARBOXYLASE SUBUNIT ALPHA, MITOCHONDRIAL-RELATED"/>
    <property type="match status" value="1"/>
</dbReference>
<proteinExistence type="predicted"/>
<dbReference type="InterPro" id="IPR050856">
    <property type="entry name" value="Biotin_carboxylase_complex"/>
</dbReference>
<dbReference type="Pfam" id="PF00364">
    <property type="entry name" value="Biotin_lipoyl"/>
    <property type="match status" value="1"/>
</dbReference>
<comment type="caution">
    <text evidence="3">The sequence shown here is derived from an EMBL/GenBank/DDBJ whole genome shotgun (WGS) entry which is preliminary data.</text>
</comment>
<sequence>YKVNILTRLAAELNKFMLEKVTEDTSSVLRSPMPGVVVAVSVKPGDAATSSLSVEICLFWTFQVAEGQEICVIEAMKMQNSMTAGKTGTVKSVHCQAGDTVGEGDLLVELE</sequence>
<evidence type="ECO:0000256" key="1">
    <source>
        <dbReference type="ARBA" id="ARBA00023267"/>
    </source>
</evidence>
<dbReference type="InterPro" id="IPR000089">
    <property type="entry name" value="Biotin_lipoyl"/>
</dbReference>
<dbReference type="AlphaFoldDB" id="A0A2J8M9D8"/>
<evidence type="ECO:0000259" key="2">
    <source>
        <dbReference type="PROSITE" id="PS50968"/>
    </source>
</evidence>
<dbReference type="InterPro" id="IPR011053">
    <property type="entry name" value="Single_hybrid_motif"/>
</dbReference>